<name>A0A418SHE0_9RHOB</name>
<dbReference type="InterPro" id="IPR013096">
    <property type="entry name" value="Cupin_2"/>
</dbReference>
<reference evidence="3 4" key="1">
    <citation type="submission" date="2020-08" db="EMBL/GenBank/DDBJ databases">
        <title>Genome sequence of Rhodobacteraceae bacterium Lw-13e.</title>
        <authorList>
            <person name="Poehlein A."/>
            <person name="Wolter L."/>
            <person name="Daniel R."/>
            <person name="Brinkhoff T."/>
        </authorList>
    </citation>
    <scope>NUCLEOTIDE SEQUENCE [LARGE SCALE GENOMIC DNA]</scope>
    <source>
        <strain evidence="3 4">Lw-13e</strain>
    </source>
</reference>
<gene>
    <name evidence="3" type="ORF">PSAL_017010</name>
</gene>
<dbReference type="PANTHER" id="PTHR35848">
    <property type="entry name" value="OXALATE-BINDING PROTEIN"/>
    <property type="match status" value="1"/>
</dbReference>
<dbReference type="InterPro" id="IPR014710">
    <property type="entry name" value="RmlC-like_jellyroll"/>
</dbReference>
<dbReference type="RefSeq" id="WP_119838994.1">
    <property type="nucleotide sequence ID" value="NZ_CP060436.1"/>
</dbReference>
<proteinExistence type="predicted"/>
<dbReference type="GO" id="GO:0046872">
    <property type="term" value="F:metal ion binding"/>
    <property type="evidence" value="ECO:0007669"/>
    <property type="project" value="UniProtKB-KW"/>
</dbReference>
<dbReference type="OrthoDB" id="9814751at2"/>
<protein>
    <recommendedName>
        <fullName evidence="2">Cupin type-2 domain-containing protein</fullName>
    </recommendedName>
</protein>
<keyword evidence="4" id="KW-1185">Reference proteome</keyword>
<dbReference type="Proteomes" id="UP000283786">
    <property type="component" value="Chromosome"/>
</dbReference>
<dbReference type="Pfam" id="PF07883">
    <property type="entry name" value="Cupin_2"/>
    <property type="match status" value="1"/>
</dbReference>
<dbReference type="InterPro" id="IPR011051">
    <property type="entry name" value="RmlC_Cupin_sf"/>
</dbReference>
<dbReference type="InterPro" id="IPR051610">
    <property type="entry name" value="GPI/OXD"/>
</dbReference>
<accession>A0A418SHE0</accession>
<evidence type="ECO:0000259" key="2">
    <source>
        <dbReference type="Pfam" id="PF07883"/>
    </source>
</evidence>
<feature type="domain" description="Cupin type-2" evidence="2">
    <location>
        <begin position="44"/>
        <end position="111"/>
    </location>
</feature>
<dbReference type="KEGG" id="palw:PSAL_017010"/>
<dbReference type="Gene3D" id="2.60.120.10">
    <property type="entry name" value="Jelly Rolls"/>
    <property type="match status" value="1"/>
</dbReference>
<evidence type="ECO:0000313" key="3">
    <source>
        <dbReference type="EMBL" id="QPM90462.1"/>
    </source>
</evidence>
<dbReference type="SUPFAM" id="SSF51182">
    <property type="entry name" value="RmlC-like cupins"/>
    <property type="match status" value="1"/>
</dbReference>
<evidence type="ECO:0000256" key="1">
    <source>
        <dbReference type="ARBA" id="ARBA00022723"/>
    </source>
</evidence>
<dbReference type="AlphaFoldDB" id="A0A418SHE0"/>
<sequence length="140" mass="15042">MTNTKTARIFNTPDIPAHDRGNGVTTRLFCSKGRCEADVTTGTTTLPVGRSVQMHSHNCDEQIIILEGQAEAEFDGARHPVGPMEVAFIPEGTVHCFHNVGSEPVLMMFIYASGAVTRTFAATGETVAHLSDSDLAQPRA</sequence>
<evidence type="ECO:0000313" key="4">
    <source>
        <dbReference type="Proteomes" id="UP000283786"/>
    </source>
</evidence>
<organism evidence="3 4">
    <name type="scientific">Pseudooceanicola algae</name>
    <dbReference type="NCBI Taxonomy" id="1537215"/>
    <lineage>
        <taxon>Bacteria</taxon>
        <taxon>Pseudomonadati</taxon>
        <taxon>Pseudomonadota</taxon>
        <taxon>Alphaproteobacteria</taxon>
        <taxon>Rhodobacterales</taxon>
        <taxon>Paracoccaceae</taxon>
        <taxon>Pseudooceanicola</taxon>
    </lineage>
</organism>
<dbReference type="EMBL" id="CP060436">
    <property type="protein sequence ID" value="QPM90462.1"/>
    <property type="molecule type" value="Genomic_DNA"/>
</dbReference>
<dbReference type="PANTHER" id="PTHR35848:SF6">
    <property type="entry name" value="CUPIN TYPE-2 DOMAIN-CONTAINING PROTEIN"/>
    <property type="match status" value="1"/>
</dbReference>
<keyword evidence="1" id="KW-0479">Metal-binding</keyword>